<dbReference type="PANTHER" id="PTHR45982:SF1">
    <property type="entry name" value="REGULATOR OF CHROMOSOME CONDENSATION"/>
    <property type="match status" value="1"/>
</dbReference>
<organism evidence="2 3">
    <name type="scientific">Youngiibacter fragilis 232.1</name>
    <dbReference type="NCBI Taxonomy" id="994573"/>
    <lineage>
        <taxon>Bacteria</taxon>
        <taxon>Bacillati</taxon>
        <taxon>Bacillota</taxon>
        <taxon>Clostridia</taxon>
        <taxon>Eubacteriales</taxon>
        <taxon>Clostridiaceae</taxon>
        <taxon>Youngiibacter</taxon>
    </lineage>
</organism>
<dbReference type="PROSITE" id="PS50012">
    <property type="entry name" value="RCC1_3"/>
    <property type="match status" value="1"/>
</dbReference>
<gene>
    <name evidence="2" type="ORF">T472_0202465</name>
</gene>
<keyword evidence="1" id="KW-0472">Membrane</keyword>
<keyword evidence="3" id="KW-1185">Reference proteome</keyword>
<dbReference type="EMBL" id="AXUN02000035">
    <property type="protein sequence ID" value="ETA82222.1"/>
    <property type="molecule type" value="Genomic_DNA"/>
</dbReference>
<dbReference type="PANTHER" id="PTHR45982">
    <property type="entry name" value="REGULATOR OF CHROMOSOME CONDENSATION"/>
    <property type="match status" value="1"/>
</dbReference>
<evidence type="ECO:0000313" key="2">
    <source>
        <dbReference type="EMBL" id="ETA82222.1"/>
    </source>
</evidence>
<evidence type="ECO:0000313" key="3">
    <source>
        <dbReference type="Proteomes" id="UP000017747"/>
    </source>
</evidence>
<dbReference type="SUPFAM" id="SSF50985">
    <property type="entry name" value="RCC1/BLIP-II"/>
    <property type="match status" value="1"/>
</dbReference>
<dbReference type="Proteomes" id="UP000017747">
    <property type="component" value="Unassembled WGS sequence"/>
</dbReference>
<accession>V7IBH8</accession>
<dbReference type="InterPro" id="IPR051553">
    <property type="entry name" value="Ran_GTPase-activating"/>
</dbReference>
<name>V7IBH8_9CLOT</name>
<dbReference type="GO" id="GO:0005085">
    <property type="term" value="F:guanyl-nucleotide exchange factor activity"/>
    <property type="evidence" value="ECO:0007669"/>
    <property type="project" value="TreeGrafter"/>
</dbReference>
<comment type="caution">
    <text evidence="2">The sequence shown here is derived from an EMBL/GenBank/DDBJ whole genome shotgun (WGS) entry which is preliminary data.</text>
</comment>
<dbReference type="PROSITE" id="PS00626">
    <property type="entry name" value="RCC1_2"/>
    <property type="match status" value="1"/>
</dbReference>
<dbReference type="OrthoDB" id="27389at2"/>
<feature type="transmembrane region" description="Helical" evidence="1">
    <location>
        <begin position="378"/>
        <end position="401"/>
    </location>
</feature>
<sequence length="465" mass="50083">MRKVVAAILSIILSSAMIGIPVSALSVVPDGVKVMEDAPVIPPDDKVKAISVGGSHTLILTEKGAIFAWGSNARSQLDIPPIPEGETAVDIAAGTSHSIALTDKGTVLLWGSNDFGQTETPGFPQGEVIQDVSAGDTFSLAKTASGTIIAWGFSANEKKVVTLQEPENDSLISADAEYEYFVSLSESGKVYSSYLVGLAFGKEQGSLVSPKIPAGVTMISADPSNAHIAGLSDDGRVVSWRGEGYEDIEIHETSEDVVKVSAGTNYTAALTSEGKLLLWDWKEERLPDIALPFSEKAKLMADGYGRTVIFTEQGRFIEVNSGVLAGIPVRKDYRGAAAMLVSMLFLAALAALAVKWFKSEKYRDEIYFGIPDTRLGMASFKIAAAVIIYGLLFTMLNILYAGWGENMILHLVLLPFIWSMYILPLVSIGLAVFSILKDDERSALVILSVPACLYFLVIYVIYMIF</sequence>
<feature type="transmembrane region" description="Helical" evidence="1">
    <location>
        <begin position="443"/>
        <end position="464"/>
    </location>
</feature>
<dbReference type="InterPro" id="IPR009091">
    <property type="entry name" value="RCC1/BLIP-II"/>
</dbReference>
<dbReference type="Gene3D" id="2.130.10.30">
    <property type="entry name" value="Regulator of chromosome condensation 1/beta-lactamase-inhibitor protein II"/>
    <property type="match status" value="1"/>
</dbReference>
<protein>
    <submittedName>
        <fullName evidence="2">Uncharacterized protein</fullName>
    </submittedName>
</protein>
<dbReference type="InterPro" id="IPR000408">
    <property type="entry name" value="Reg_chr_condens"/>
</dbReference>
<dbReference type="Pfam" id="PF13540">
    <property type="entry name" value="RCC1_2"/>
    <property type="match status" value="2"/>
</dbReference>
<reference evidence="2 3" key="1">
    <citation type="journal article" date="2014" name="Genome Announc.">
        <title>Genome Sequence of Youngiibacter fragilis, the Type Strain of the Genus Youngiibacter.</title>
        <authorList>
            <person name="Wawrik C.B."/>
            <person name="Callaghan A.V."/>
            <person name="Stamps B.W."/>
            <person name="Wawrik B."/>
        </authorList>
    </citation>
    <scope>NUCLEOTIDE SEQUENCE [LARGE SCALE GENOMIC DNA]</scope>
    <source>
        <strain evidence="2 3">232.1</strain>
    </source>
</reference>
<dbReference type="STRING" id="994573.T472_0202465"/>
<keyword evidence="1" id="KW-0812">Transmembrane</keyword>
<feature type="transmembrane region" description="Helical" evidence="1">
    <location>
        <begin position="336"/>
        <end position="357"/>
    </location>
</feature>
<dbReference type="eggNOG" id="COG5184">
    <property type="taxonomic scope" value="Bacteria"/>
</dbReference>
<dbReference type="RefSeq" id="WP_023386871.1">
    <property type="nucleotide sequence ID" value="NZ_AXUN02000035.1"/>
</dbReference>
<evidence type="ECO:0000256" key="1">
    <source>
        <dbReference type="SAM" id="Phobius"/>
    </source>
</evidence>
<keyword evidence="1" id="KW-1133">Transmembrane helix</keyword>
<proteinExistence type="predicted"/>
<feature type="transmembrane region" description="Helical" evidence="1">
    <location>
        <begin position="407"/>
        <end position="436"/>
    </location>
</feature>
<dbReference type="GO" id="GO:0005737">
    <property type="term" value="C:cytoplasm"/>
    <property type="evidence" value="ECO:0007669"/>
    <property type="project" value="TreeGrafter"/>
</dbReference>
<dbReference type="AlphaFoldDB" id="V7IBH8"/>